<dbReference type="HOGENOM" id="CLU_2096761_0_0_1"/>
<reference evidence="1 2" key="1">
    <citation type="journal article" date="2010" name="Proc. Natl. Acad. Sci. U.S.A.">
        <title>Insights into evolution of multicellular fungi from the assembled chromosomes of the mushroom Coprinopsis cinerea (Coprinus cinereus).</title>
        <authorList>
            <person name="Stajich J.E."/>
            <person name="Wilke S.K."/>
            <person name="Ahren D."/>
            <person name="Au C.H."/>
            <person name="Birren B.W."/>
            <person name="Borodovsky M."/>
            <person name="Burns C."/>
            <person name="Canback B."/>
            <person name="Casselton L.A."/>
            <person name="Cheng C.K."/>
            <person name="Deng J."/>
            <person name="Dietrich F.S."/>
            <person name="Fargo D.C."/>
            <person name="Farman M.L."/>
            <person name="Gathman A.C."/>
            <person name="Goldberg J."/>
            <person name="Guigo R."/>
            <person name="Hoegger P.J."/>
            <person name="Hooker J.B."/>
            <person name="Huggins A."/>
            <person name="James T.Y."/>
            <person name="Kamada T."/>
            <person name="Kilaru S."/>
            <person name="Kodira C."/>
            <person name="Kues U."/>
            <person name="Kupfer D."/>
            <person name="Kwan H.S."/>
            <person name="Lomsadze A."/>
            <person name="Li W."/>
            <person name="Lilly W.W."/>
            <person name="Ma L.J."/>
            <person name="Mackey A.J."/>
            <person name="Manning G."/>
            <person name="Martin F."/>
            <person name="Muraguchi H."/>
            <person name="Natvig D.O."/>
            <person name="Palmerini H."/>
            <person name="Ramesh M.A."/>
            <person name="Rehmeyer C.J."/>
            <person name="Roe B.A."/>
            <person name="Shenoy N."/>
            <person name="Stanke M."/>
            <person name="Ter-Hovhannisyan V."/>
            <person name="Tunlid A."/>
            <person name="Velagapudi R."/>
            <person name="Vision T.J."/>
            <person name="Zeng Q."/>
            <person name="Zolan M.E."/>
            <person name="Pukkila P.J."/>
        </authorList>
    </citation>
    <scope>NUCLEOTIDE SEQUENCE [LARGE SCALE GENOMIC DNA]</scope>
    <source>
        <strain evidence="2">Okayama-7 / 130 / ATCC MYA-4618 / FGSC 9003</strain>
    </source>
</reference>
<keyword evidence="2" id="KW-1185">Reference proteome</keyword>
<dbReference type="RefSeq" id="XP_002911958.1">
    <property type="nucleotide sequence ID" value="XM_002911912.1"/>
</dbReference>
<evidence type="ECO:0000313" key="2">
    <source>
        <dbReference type="Proteomes" id="UP000001861"/>
    </source>
</evidence>
<comment type="caution">
    <text evidence="1">The sequence shown here is derived from an EMBL/GenBank/DDBJ whole genome shotgun (WGS) entry which is preliminary data.</text>
</comment>
<proteinExistence type="predicted"/>
<dbReference type="EMBL" id="AACS02000002">
    <property type="protein sequence ID" value="EFI28464.1"/>
    <property type="molecule type" value="Genomic_DNA"/>
</dbReference>
<evidence type="ECO:0000313" key="1">
    <source>
        <dbReference type="EMBL" id="EFI28464.1"/>
    </source>
</evidence>
<dbReference type="KEGG" id="cci:CC1G_13997"/>
<dbReference type="GeneID" id="9379081"/>
<organism evidence="1 2">
    <name type="scientific">Coprinopsis cinerea (strain Okayama-7 / 130 / ATCC MYA-4618 / FGSC 9003)</name>
    <name type="common">Inky cap fungus</name>
    <name type="synonym">Hormographiella aspergillata</name>
    <dbReference type="NCBI Taxonomy" id="240176"/>
    <lineage>
        <taxon>Eukaryota</taxon>
        <taxon>Fungi</taxon>
        <taxon>Dikarya</taxon>
        <taxon>Basidiomycota</taxon>
        <taxon>Agaricomycotina</taxon>
        <taxon>Agaricomycetes</taxon>
        <taxon>Agaricomycetidae</taxon>
        <taxon>Agaricales</taxon>
        <taxon>Agaricineae</taxon>
        <taxon>Psathyrellaceae</taxon>
        <taxon>Coprinopsis</taxon>
    </lineage>
</organism>
<dbReference type="AlphaFoldDB" id="D6RKS1"/>
<dbReference type="Proteomes" id="UP000001861">
    <property type="component" value="Unassembled WGS sequence"/>
</dbReference>
<sequence length="116" mass="12512">MSEDSRTSNVMNRSSSFDGFSTWPAVLRGGDRLADSQTIGFTRALDNVTPLAFVELGDESQILGGPVAVHREAEAAVTASTCWLDCIVLAPEFKKLLPYPILVSPRVVPPPPLNTQ</sequence>
<dbReference type="InParanoid" id="D6RKS1"/>
<protein>
    <submittedName>
        <fullName evidence="1">Uncharacterized protein</fullName>
    </submittedName>
</protein>
<name>D6RKS1_COPC7</name>
<gene>
    <name evidence="1" type="ORF">CC1G_13997</name>
</gene>
<dbReference type="VEuPathDB" id="FungiDB:CC1G_13997"/>
<accession>D6RKS1</accession>